<dbReference type="EMBL" id="FOAZ01000006">
    <property type="protein sequence ID" value="SEL13479.1"/>
    <property type="molecule type" value="Genomic_DNA"/>
</dbReference>
<keyword evidence="3" id="KW-1185">Reference proteome</keyword>
<dbReference type="OrthoDB" id="1373771at2"/>
<dbReference type="RefSeq" id="WP_042447384.1">
    <property type="nucleotide sequence ID" value="NZ_BBPN01000012.1"/>
</dbReference>
<evidence type="ECO:0000313" key="2">
    <source>
        <dbReference type="EMBL" id="SEL13479.1"/>
    </source>
</evidence>
<proteinExistence type="predicted"/>
<dbReference type="InterPro" id="IPR056077">
    <property type="entry name" value="DUF7660"/>
</dbReference>
<gene>
    <name evidence="2" type="ORF">SAMN05414137_1069</name>
</gene>
<evidence type="ECO:0000259" key="1">
    <source>
        <dbReference type="Pfam" id="PF24693"/>
    </source>
</evidence>
<protein>
    <recommendedName>
        <fullName evidence="1">DUF7660 domain-containing protein</fullName>
    </recommendedName>
</protein>
<organism evidence="2 3">
    <name type="scientific">Streptacidiphilus jiangxiensis</name>
    <dbReference type="NCBI Taxonomy" id="235985"/>
    <lineage>
        <taxon>Bacteria</taxon>
        <taxon>Bacillati</taxon>
        <taxon>Actinomycetota</taxon>
        <taxon>Actinomycetes</taxon>
        <taxon>Kitasatosporales</taxon>
        <taxon>Streptomycetaceae</taxon>
        <taxon>Streptacidiphilus</taxon>
    </lineage>
</organism>
<reference evidence="3" key="1">
    <citation type="submission" date="2016-10" db="EMBL/GenBank/DDBJ databases">
        <authorList>
            <person name="Varghese N."/>
        </authorList>
    </citation>
    <scope>NUCLEOTIDE SEQUENCE [LARGE SCALE GENOMIC DNA]</scope>
    <source>
        <strain evidence="3">DSM 45096 / BCRC 16803 / CGMCC 4.1857 / CIP 109030 / JCM 12277 / KCTC 19219 / NBRC 100920 / 33214</strain>
    </source>
</reference>
<dbReference type="Pfam" id="PF24693">
    <property type="entry name" value="DUF7660"/>
    <property type="match status" value="1"/>
</dbReference>
<name>A0A1H7MQX8_STRJI</name>
<dbReference type="STRING" id="235985.SAMN05414137_1069"/>
<dbReference type="AlphaFoldDB" id="A0A1H7MQX8"/>
<evidence type="ECO:0000313" key="3">
    <source>
        <dbReference type="Proteomes" id="UP000183015"/>
    </source>
</evidence>
<feature type="domain" description="DUF7660" evidence="1">
    <location>
        <begin position="11"/>
        <end position="80"/>
    </location>
</feature>
<sequence>MTFPVEHEVTNREELARYVDRLSEEFRKSGETWENKTVDRFLDALSACLVDHGRAAHAPADAPAEWGFIAFVLGAAAVYE</sequence>
<accession>A0A1H7MQX8</accession>
<dbReference type="Proteomes" id="UP000183015">
    <property type="component" value="Unassembled WGS sequence"/>
</dbReference>